<evidence type="ECO:0000313" key="3">
    <source>
        <dbReference type="Proteomes" id="UP000053797"/>
    </source>
</evidence>
<dbReference type="Proteomes" id="UP000053797">
    <property type="component" value="Unassembled WGS sequence"/>
</dbReference>
<feature type="transmembrane region" description="Helical" evidence="1">
    <location>
        <begin position="100"/>
        <end position="117"/>
    </location>
</feature>
<reference evidence="2 3" key="1">
    <citation type="journal article" date="2015" name="Int. J. Syst. Evol. Microbiol.">
        <title>Exiguobacterium enclense sp. nov., isolated from sediment.</title>
        <authorList>
            <person name="Dastager S.G."/>
            <person name="Mawlankar R."/>
            <person name="Sonalkar V.V."/>
            <person name="Thorat M.N."/>
            <person name="Mual P."/>
            <person name="Verma A."/>
            <person name="Krishnamurthi S."/>
            <person name="Tang S.K."/>
            <person name="Li W.J."/>
        </authorList>
    </citation>
    <scope>NUCLEOTIDE SEQUENCE [LARGE SCALE GENOMIC DNA]</scope>
    <source>
        <strain evidence="2 3">NIO-1109</strain>
    </source>
</reference>
<dbReference type="InterPro" id="IPR046664">
    <property type="entry name" value="DUF6773"/>
</dbReference>
<gene>
    <name evidence="2" type="ORF">AS033_14300</name>
</gene>
<keyword evidence="1" id="KW-0472">Membrane</keyword>
<dbReference type="AlphaFoldDB" id="A0A0V8GCG7"/>
<dbReference type="Pfam" id="PF20563">
    <property type="entry name" value="DUF6773"/>
    <property type="match status" value="1"/>
</dbReference>
<feature type="transmembrane region" description="Helical" evidence="1">
    <location>
        <begin position="123"/>
        <end position="145"/>
    </location>
</feature>
<accession>A0A0V8GCG7</accession>
<sequence>MSKWLEFFGIKKETDERVQQQGTRVFFEAGIFVFCIAILDIIVRGMVLDRPLAEWGFSFFIIGAYLVYGIIRMAFAGVYDQDIYDETSFEKKMRKHTLEHLLISLFLSIITTVHDGMPHDLMGWMEIPVKFCCAFLAMQLVEWVLSRISLRKIKKELQ</sequence>
<evidence type="ECO:0008006" key="4">
    <source>
        <dbReference type="Google" id="ProtNLM"/>
    </source>
</evidence>
<protein>
    <recommendedName>
        <fullName evidence="4">DUF3278 domain-containing protein</fullName>
    </recommendedName>
</protein>
<name>A0A0V8GCG7_9BACL</name>
<comment type="caution">
    <text evidence="2">The sequence shown here is derived from an EMBL/GenBank/DDBJ whole genome shotgun (WGS) entry which is preliminary data.</text>
</comment>
<proteinExistence type="predicted"/>
<dbReference type="RefSeq" id="WP_058265848.1">
    <property type="nucleotide sequence ID" value="NZ_FMYN01000006.1"/>
</dbReference>
<feature type="transmembrane region" description="Helical" evidence="1">
    <location>
        <begin position="25"/>
        <end position="43"/>
    </location>
</feature>
<dbReference type="OrthoDB" id="2915507at2"/>
<evidence type="ECO:0000313" key="2">
    <source>
        <dbReference type="EMBL" id="KSU47830.1"/>
    </source>
</evidence>
<keyword evidence="1" id="KW-0812">Transmembrane</keyword>
<feature type="transmembrane region" description="Helical" evidence="1">
    <location>
        <begin position="55"/>
        <end position="79"/>
    </location>
</feature>
<dbReference type="EMBL" id="LNQL01000006">
    <property type="protein sequence ID" value="KSU47830.1"/>
    <property type="molecule type" value="Genomic_DNA"/>
</dbReference>
<evidence type="ECO:0000256" key="1">
    <source>
        <dbReference type="SAM" id="Phobius"/>
    </source>
</evidence>
<organism evidence="2 3">
    <name type="scientific">Exiguobacterium indicum</name>
    <dbReference type="NCBI Taxonomy" id="296995"/>
    <lineage>
        <taxon>Bacteria</taxon>
        <taxon>Bacillati</taxon>
        <taxon>Bacillota</taxon>
        <taxon>Bacilli</taxon>
        <taxon>Bacillales</taxon>
        <taxon>Bacillales Family XII. Incertae Sedis</taxon>
        <taxon>Exiguobacterium</taxon>
    </lineage>
</organism>
<keyword evidence="1" id="KW-1133">Transmembrane helix</keyword>